<feature type="DNA-binding region" description="H-T-H motif" evidence="2">
    <location>
        <begin position="41"/>
        <end position="60"/>
    </location>
</feature>
<dbReference type="Proteomes" id="UP000811844">
    <property type="component" value="Unassembled WGS sequence"/>
</dbReference>
<proteinExistence type="predicted"/>
<sequence>MIEKQPLTTVVTAVSRSSHKREQILTSAINLFCSNGFHNTSMDEVAKLADVSKQTVYSHFGCKDVLFAAAIESKCIEHQLSDILLDVPAEPETTLMFFAKHFGEMIVSADAITVYQACVAQADTHPQTSQLYFNAGPLHVFSLLEDYFKAVSKLGQYYFSQPRHCAVRLCLMLFGEQRIALELGIDVPFSAEDRTRYLHDTVSMFLRAYEAKS</sequence>
<comment type="caution">
    <text evidence="4">The sequence shown here is derived from an EMBL/GenBank/DDBJ whole genome shotgun (WGS) entry which is preliminary data.</text>
</comment>
<keyword evidence="1 2" id="KW-0238">DNA-binding</keyword>
<accession>A0ABS5HYU2</accession>
<evidence type="ECO:0000256" key="1">
    <source>
        <dbReference type="ARBA" id="ARBA00023125"/>
    </source>
</evidence>
<evidence type="ECO:0000313" key="4">
    <source>
        <dbReference type="EMBL" id="MBR9726723.1"/>
    </source>
</evidence>
<dbReference type="EMBL" id="JAAIKR010000001">
    <property type="protein sequence ID" value="MBR9726723.1"/>
    <property type="molecule type" value="Genomic_DNA"/>
</dbReference>
<dbReference type="Pfam" id="PF14246">
    <property type="entry name" value="TetR_C_7"/>
    <property type="match status" value="1"/>
</dbReference>
<dbReference type="PANTHER" id="PTHR30055">
    <property type="entry name" value="HTH-TYPE TRANSCRIPTIONAL REGULATOR RUTR"/>
    <property type="match status" value="1"/>
</dbReference>
<dbReference type="InterPro" id="IPR050109">
    <property type="entry name" value="HTH-type_TetR-like_transc_reg"/>
</dbReference>
<gene>
    <name evidence="4" type="ORF">G3R48_01795</name>
</gene>
<feature type="domain" description="HTH tetR-type" evidence="3">
    <location>
        <begin position="18"/>
        <end position="78"/>
    </location>
</feature>
<evidence type="ECO:0000259" key="3">
    <source>
        <dbReference type="PROSITE" id="PS50977"/>
    </source>
</evidence>
<evidence type="ECO:0000313" key="5">
    <source>
        <dbReference type="Proteomes" id="UP000811844"/>
    </source>
</evidence>
<dbReference type="RefSeq" id="WP_153660878.1">
    <property type="nucleotide sequence ID" value="NZ_JAAIKR010000001.1"/>
</dbReference>
<organism evidence="4 5">
    <name type="scientific">Shewanella intestini</name>
    <dbReference type="NCBI Taxonomy" id="2017544"/>
    <lineage>
        <taxon>Bacteria</taxon>
        <taxon>Pseudomonadati</taxon>
        <taxon>Pseudomonadota</taxon>
        <taxon>Gammaproteobacteria</taxon>
        <taxon>Alteromonadales</taxon>
        <taxon>Shewanellaceae</taxon>
        <taxon>Shewanella</taxon>
    </lineage>
</organism>
<dbReference type="InterPro" id="IPR009057">
    <property type="entry name" value="Homeodomain-like_sf"/>
</dbReference>
<dbReference type="PANTHER" id="PTHR30055:SF146">
    <property type="entry name" value="HTH-TYPE TRANSCRIPTIONAL DUAL REGULATOR CECR"/>
    <property type="match status" value="1"/>
</dbReference>
<dbReference type="PROSITE" id="PS50977">
    <property type="entry name" value="HTH_TETR_2"/>
    <property type="match status" value="1"/>
</dbReference>
<reference evidence="4 5" key="1">
    <citation type="submission" date="2020-02" db="EMBL/GenBank/DDBJ databases">
        <title>Shewanella WXL01 sp. nov., a marine bacterium isolated from green algae in Luhuitou Fringing Reef (Northern South China Sea).</title>
        <authorList>
            <person name="Wang X."/>
        </authorList>
    </citation>
    <scope>NUCLEOTIDE SEQUENCE [LARGE SCALE GENOMIC DNA]</scope>
    <source>
        <strain evidence="4 5">MCCC 1A01895</strain>
    </source>
</reference>
<evidence type="ECO:0000256" key="2">
    <source>
        <dbReference type="PROSITE-ProRule" id="PRU00335"/>
    </source>
</evidence>
<dbReference type="SUPFAM" id="SSF46689">
    <property type="entry name" value="Homeodomain-like"/>
    <property type="match status" value="1"/>
</dbReference>
<keyword evidence="5" id="KW-1185">Reference proteome</keyword>
<dbReference type="InterPro" id="IPR039536">
    <property type="entry name" value="TetR_C_Proteobacteria"/>
</dbReference>
<dbReference type="InterPro" id="IPR001647">
    <property type="entry name" value="HTH_TetR"/>
</dbReference>
<dbReference type="PRINTS" id="PR00455">
    <property type="entry name" value="HTHTETR"/>
</dbReference>
<dbReference type="Pfam" id="PF00440">
    <property type="entry name" value="TetR_N"/>
    <property type="match status" value="1"/>
</dbReference>
<dbReference type="Gene3D" id="1.10.357.10">
    <property type="entry name" value="Tetracycline Repressor, domain 2"/>
    <property type="match status" value="1"/>
</dbReference>
<protein>
    <submittedName>
        <fullName evidence="4">TetR/AcrR family transcriptional regulator</fullName>
    </submittedName>
</protein>
<name>A0ABS5HYU2_9GAMM</name>